<feature type="compositionally biased region" description="Low complexity" evidence="1">
    <location>
        <begin position="202"/>
        <end position="214"/>
    </location>
</feature>
<evidence type="ECO:0000256" key="2">
    <source>
        <dbReference type="SAM" id="Phobius"/>
    </source>
</evidence>
<dbReference type="RefSeq" id="XP_060051737.1">
    <property type="nucleotide sequence ID" value="XM_060195754.1"/>
</dbReference>
<feature type="region of interest" description="Disordered" evidence="1">
    <location>
        <begin position="121"/>
        <end position="151"/>
    </location>
</feature>
<keyword evidence="2" id="KW-0812">Transmembrane</keyword>
<evidence type="ECO:0000313" key="3">
    <source>
        <dbReference type="Proteomes" id="UP001652624"/>
    </source>
</evidence>
<keyword evidence="2" id="KW-0472">Membrane</keyword>
<feature type="region of interest" description="Disordered" evidence="1">
    <location>
        <begin position="404"/>
        <end position="436"/>
    </location>
</feature>
<reference evidence="4" key="1">
    <citation type="submission" date="2025-08" db="UniProtKB">
        <authorList>
            <consortium name="RefSeq"/>
        </authorList>
    </citation>
    <scope>IDENTIFICATION</scope>
</reference>
<organism evidence="3 4">
    <name type="scientific">Erinaceus europaeus</name>
    <name type="common">Western European hedgehog</name>
    <dbReference type="NCBI Taxonomy" id="9365"/>
    <lineage>
        <taxon>Eukaryota</taxon>
        <taxon>Metazoa</taxon>
        <taxon>Chordata</taxon>
        <taxon>Craniata</taxon>
        <taxon>Vertebrata</taxon>
        <taxon>Euteleostomi</taxon>
        <taxon>Mammalia</taxon>
        <taxon>Eutheria</taxon>
        <taxon>Laurasiatheria</taxon>
        <taxon>Eulipotyphla</taxon>
        <taxon>Erinaceidae</taxon>
        <taxon>Erinaceinae</taxon>
        <taxon>Erinaceus</taxon>
    </lineage>
</organism>
<dbReference type="GeneID" id="132539828"/>
<keyword evidence="3" id="KW-1185">Reference proteome</keyword>
<feature type="region of interest" description="Disordered" evidence="1">
    <location>
        <begin position="331"/>
        <end position="350"/>
    </location>
</feature>
<evidence type="ECO:0000313" key="4">
    <source>
        <dbReference type="RefSeq" id="XP_060051737.1"/>
    </source>
</evidence>
<feature type="compositionally biased region" description="Low complexity" evidence="1">
    <location>
        <begin position="122"/>
        <end position="139"/>
    </location>
</feature>
<name>A0ABM3XSD7_ERIEU</name>
<feature type="region of interest" description="Disordered" evidence="1">
    <location>
        <begin position="182"/>
        <end position="239"/>
    </location>
</feature>
<gene>
    <name evidence="4" type="primary">LOC132539828</name>
</gene>
<protein>
    <submittedName>
        <fullName evidence="4">Uncharacterized protein LOC132539828</fullName>
    </submittedName>
</protein>
<evidence type="ECO:0000256" key="1">
    <source>
        <dbReference type="SAM" id="MobiDB-lite"/>
    </source>
</evidence>
<feature type="transmembrane region" description="Helical" evidence="2">
    <location>
        <begin position="475"/>
        <end position="496"/>
    </location>
</feature>
<proteinExistence type="predicted"/>
<dbReference type="Proteomes" id="UP001652624">
    <property type="component" value="Chromosome 8"/>
</dbReference>
<accession>A0ABM3XSD7</accession>
<keyword evidence="2" id="KW-1133">Transmembrane helix</keyword>
<sequence>MQEVTSPPWARYQQTWNPGHQATTFYPQTPCPSHFALRAERRMLSKMKVPNGEGPNKSLRRGRMTQLRGWLREQSASFCCCCRRSPRRSLSGYLEEVSSLNSETMSEGKWPQAKKFCEQPRSRSSLLSLDTTSAGSLDSRGGTPAQSAESGLPQECVELLVGVIPLYSDIVLHAPPRNLGVLGTQPAGPGDGEKVPSAPYCQQAQEAESSASVEPSATLETGPSAKTAGTPEPQPTQAPLAPSWVLRAALSESAVEKALGPPPTPDLALPSLGDTCIAFLIYCMFMSPFLYGYLKEVSSLNSETLSEGKSPQAKKFCEQPRSRSSLLSLDTTSAGSLDSHGGTPAQSAESGLPQECVELLVGVIPLYSDIVLHAPPRNLGVLGTQPAGDGEKVPSAPYCQQAQEAESSASVEPSATLETGPSAKTVGTPEPQPTQAPLAPSWVLRAALSESAVEKALGPAPTPDLALPSLGDTCIAFLIYCMFMSPFLYGFISLFLT</sequence>